<evidence type="ECO:0000256" key="1">
    <source>
        <dbReference type="ARBA" id="ARBA00023015"/>
    </source>
</evidence>
<evidence type="ECO:0000256" key="2">
    <source>
        <dbReference type="ARBA" id="ARBA00023125"/>
    </source>
</evidence>
<feature type="domain" description="HTH lacI-type" evidence="4">
    <location>
        <begin position="13"/>
        <end position="67"/>
    </location>
</feature>
<keyword evidence="6" id="KW-1185">Reference proteome</keyword>
<dbReference type="SMART" id="SM00354">
    <property type="entry name" value="HTH_LACI"/>
    <property type="match status" value="1"/>
</dbReference>
<dbReference type="PANTHER" id="PTHR30146:SF109">
    <property type="entry name" value="HTH-TYPE TRANSCRIPTIONAL REGULATOR GALS"/>
    <property type="match status" value="1"/>
</dbReference>
<dbReference type="SUPFAM" id="SSF47413">
    <property type="entry name" value="lambda repressor-like DNA-binding domains"/>
    <property type="match status" value="1"/>
</dbReference>
<dbReference type="SUPFAM" id="SSF53822">
    <property type="entry name" value="Periplasmic binding protein-like I"/>
    <property type="match status" value="1"/>
</dbReference>
<reference evidence="5 6" key="2">
    <citation type="journal article" date="2024" name="Microb. Biotechnol.">
        <title>The involvement of multiple ABC transporters in daunorubicin efflux in Streptomyces coeruleorubidus.</title>
        <authorList>
            <person name="Dong J."/>
            <person name="Ning J."/>
            <person name="Tian Y."/>
            <person name="Li H."/>
            <person name="Chen H."/>
            <person name="Guan W."/>
        </authorList>
    </citation>
    <scope>NUCLEOTIDE SEQUENCE [LARGE SCALE GENOMIC DNA]</scope>
    <source>
        <strain evidence="5 6">CICC 11043</strain>
    </source>
</reference>
<dbReference type="Proteomes" id="UP001305002">
    <property type="component" value="Chromosome"/>
</dbReference>
<dbReference type="Pfam" id="PF00356">
    <property type="entry name" value="LacI"/>
    <property type="match status" value="1"/>
</dbReference>
<dbReference type="InterPro" id="IPR028082">
    <property type="entry name" value="Peripla_BP_I"/>
</dbReference>
<keyword evidence="2 5" id="KW-0238">DNA-binding</keyword>
<dbReference type="RefSeq" id="WP_193506074.1">
    <property type="nucleotide sequence ID" value="NZ_BMSO01000011.1"/>
</dbReference>
<accession>A0ABZ0KN16</accession>
<dbReference type="PROSITE" id="PS00356">
    <property type="entry name" value="HTH_LACI_1"/>
    <property type="match status" value="1"/>
</dbReference>
<keyword evidence="1" id="KW-0805">Transcription regulation</keyword>
<gene>
    <name evidence="5" type="ORF">R5U08_36315</name>
</gene>
<name>A0ABZ0KN16_STRC4</name>
<dbReference type="Pfam" id="PF13377">
    <property type="entry name" value="Peripla_BP_3"/>
    <property type="match status" value="1"/>
</dbReference>
<protein>
    <submittedName>
        <fullName evidence="5">LacI family DNA-binding transcriptional regulator</fullName>
    </submittedName>
</protein>
<dbReference type="CDD" id="cd01392">
    <property type="entry name" value="HTH_LacI"/>
    <property type="match status" value="1"/>
</dbReference>
<dbReference type="Gene3D" id="1.10.260.40">
    <property type="entry name" value="lambda repressor-like DNA-binding domains"/>
    <property type="match status" value="1"/>
</dbReference>
<dbReference type="PANTHER" id="PTHR30146">
    <property type="entry name" value="LACI-RELATED TRANSCRIPTIONAL REPRESSOR"/>
    <property type="match status" value="1"/>
</dbReference>
<dbReference type="PROSITE" id="PS50932">
    <property type="entry name" value="HTH_LACI_2"/>
    <property type="match status" value="1"/>
</dbReference>
<dbReference type="PRINTS" id="PR00036">
    <property type="entry name" value="HTHLACI"/>
</dbReference>
<dbReference type="EMBL" id="CP137524">
    <property type="protein sequence ID" value="WOT39281.1"/>
    <property type="molecule type" value="Genomic_DNA"/>
</dbReference>
<dbReference type="InterPro" id="IPR010982">
    <property type="entry name" value="Lambda_DNA-bd_dom_sf"/>
</dbReference>
<evidence type="ECO:0000259" key="4">
    <source>
        <dbReference type="PROSITE" id="PS50932"/>
    </source>
</evidence>
<evidence type="ECO:0000313" key="5">
    <source>
        <dbReference type="EMBL" id="WOT39281.1"/>
    </source>
</evidence>
<proteinExistence type="predicted"/>
<keyword evidence="3" id="KW-0804">Transcription</keyword>
<organism evidence="5 6">
    <name type="scientific">Streptomyces coeruleorubidus</name>
    <dbReference type="NCBI Taxonomy" id="116188"/>
    <lineage>
        <taxon>Bacteria</taxon>
        <taxon>Bacillati</taxon>
        <taxon>Actinomycetota</taxon>
        <taxon>Actinomycetes</taxon>
        <taxon>Kitasatosporales</taxon>
        <taxon>Streptomycetaceae</taxon>
        <taxon>Streptomyces</taxon>
    </lineage>
</organism>
<dbReference type="InterPro" id="IPR046335">
    <property type="entry name" value="LacI/GalR-like_sensor"/>
</dbReference>
<evidence type="ECO:0000313" key="6">
    <source>
        <dbReference type="Proteomes" id="UP001305002"/>
    </source>
</evidence>
<dbReference type="Gene3D" id="3.40.50.2300">
    <property type="match status" value="2"/>
</dbReference>
<evidence type="ECO:0000256" key="3">
    <source>
        <dbReference type="ARBA" id="ARBA00023163"/>
    </source>
</evidence>
<reference evidence="5 6" key="1">
    <citation type="journal article" date="2021" name="J. Microbiol. Biotechnol.">
        <title>An Efficient Markerless Deletion System Suitable for the Industrial Strains of Streptomyces.</title>
        <authorList>
            <person name="Dong J."/>
            <person name="Wei J."/>
            <person name="Li H."/>
            <person name="Zhao S."/>
            <person name="Guan W."/>
        </authorList>
    </citation>
    <scope>NUCLEOTIDE SEQUENCE [LARGE SCALE GENOMIC DNA]</scope>
    <source>
        <strain evidence="5 6">CICC 11043</strain>
    </source>
</reference>
<dbReference type="GO" id="GO:0003677">
    <property type="term" value="F:DNA binding"/>
    <property type="evidence" value="ECO:0007669"/>
    <property type="project" value="UniProtKB-KW"/>
</dbReference>
<dbReference type="InterPro" id="IPR000843">
    <property type="entry name" value="HTH_LacI"/>
</dbReference>
<dbReference type="CDD" id="cd06267">
    <property type="entry name" value="PBP1_LacI_sugar_binding-like"/>
    <property type="match status" value="1"/>
</dbReference>
<sequence>MTMNAAGGRRRPPTIHDVAREAGVSRGTVSRVLNGGHYVSPAAQEAVNAAIRRTGYVVNRHARSLITGRSDSIGFLLTEPQEKLFEDPNFNVLLRCCTQALATHDIPLLLMLAGTQDERRRITRYITAGHVDGVLLVSSHSADPVAEQLHEAGVPLVQCGKPMGRGTKVSYVAADDRDGARDMMRHLLSLGRRRIGMVNGPVDTPGGVDRLAGYKEVLTEAGLEIDERLIVSGDWGRASGEAGAERLLAQAPDLDAVFVASDLMAQGVLAALQRAGRRVPQDVAVGGFDDSPAALASSPELTTIRQPWDRISAEMVRVLLAQIGGEDPAAVILPTELVKREST</sequence>